<dbReference type="Gene3D" id="3.60.21.10">
    <property type="match status" value="2"/>
</dbReference>
<dbReference type="EMBL" id="VEPZ02000964">
    <property type="protein sequence ID" value="KAE8707458.1"/>
    <property type="molecule type" value="Genomic_DNA"/>
</dbReference>
<sequence>MDLATGVANGQGRHPIFSFGVIADVQYADIPDGHSFLGVRRYYRHSILVLQRAVKSWNDCKNLNFVINFGDIVDGKCPKDQSLDAVKKVVGEYPIMAVVMPTRTMTFHQPQVIDLLYWMDMIFSAIGWPIDHPNTLEAMKVLNEKNPNSNKNSPEGLEGVDRRFVMFNGAVGKEQMEWLNSVLQDATNMEQKVIVCCHLPLDPGATSKTTLLWNYDQVMDVIHRYDCVKVCLSGHNHEGGYSIDSHGVHHRVLDAALECPPGTDAFGYIDVYDNMLSLVGTDRLENTDFSFDS</sequence>
<dbReference type="GO" id="GO:0047631">
    <property type="term" value="F:ADP-ribose diphosphatase activity"/>
    <property type="evidence" value="ECO:0007669"/>
    <property type="project" value="TreeGrafter"/>
</dbReference>
<dbReference type="PANTHER" id="PTHR16509:SF1">
    <property type="entry name" value="MANGANESE-DEPENDENT ADP-RIBOSE_CDP-ALCOHOL DIPHOSPHATASE"/>
    <property type="match status" value="1"/>
</dbReference>
<dbReference type="AlphaFoldDB" id="A0A6A3AU92"/>
<dbReference type="Proteomes" id="UP000436088">
    <property type="component" value="Unassembled WGS sequence"/>
</dbReference>
<gene>
    <name evidence="1" type="ORF">F3Y22_tig00110384pilonHSYRG00964</name>
</gene>
<proteinExistence type="predicted"/>
<dbReference type="GO" id="GO:0030145">
    <property type="term" value="F:manganese ion binding"/>
    <property type="evidence" value="ECO:0007669"/>
    <property type="project" value="TreeGrafter"/>
</dbReference>
<dbReference type="GO" id="GO:0008663">
    <property type="term" value="F:2',3'-cyclic-nucleotide 2'-phosphodiesterase activity"/>
    <property type="evidence" value="ECO:0007669"/>
    <property type="project" value="TreeGrafter"/>
</dbReference>
<accession>A0A6A3AU92</accession>
<dbReference type="PANTHER" id="PTHR16509">
    <property type="match status" value="1"/>
</dbReference>
<dbReference type="InterPro" id="IPR029052">
    <property type="entry name" value="Metallo-depent_PP-like"/>
</dbReference>
<comment type="caution">
    <text evidence="1">The sequence shown here is derived from an EMBL/GenBank/DDBJ whole genome shotgun (WGS) entry which is preliminary data.</text>
</comment>
<keyword evidence="2" id="KW-1185">Reference proteome</keyword>
<evidence type="ECO:0000313" key="1">
    <source>
        <dbReference type="EMBL" id="KAE8707458.1"/>
    </source>
</evidence>
<dbReference type="GO" id="GO:0047734">
    <property type="term" value="F:CDP-glycerol diphosphatase activity"/>
    <property type="evidence" value="ECO:0007669"/>
    <property type="project" value="TreeGrafter"/>
</dbReference>
<name>A0A6A3AU92_HIBSY</name>
<organism evidence="1 2">
    <name type="scientific">Hibiscus syriacus</name>
    <name type="common">Rose of Sharon</name>
    <dbReference type="NCBI Taxonomy" id="106335"/>
    <lineage>
        <taxon>Eukaryota</taxon>
        <taxon>Viridiplantae</taxon>
        <taxon>Streptophyta</taxon>
        <taxon>Embryophyta</taxon>
        <taxon>Tracheophyta</taxon>
        <taxon>Spermatophyta</taxon>
        <taxon>Magnoliopsida</taxon>
        <taxon>eudicotyledons</taxon>
        <taxon>Gunneridae</taxon>
        <taxon>Pentapetalae</taxon>
        <taxon>rosids</taxon>
        <taxon>malvids</taxon>
        <taxon>Malvales</taxon>
        <taxon>Malvaceae</taxon>
        <taxon>Malvoideae</taxon>
        <taxon>Hibiscus</taxon>
    </lineage>
</organism>
<protein>
    <submittedName>
        <fullName evidence="1">Manganese-dependent ADP-ribose/CDP-alcohol diphosphatase</fullName>
    </submittedName>
</protein>
<reference evidence="1" key="1">
    <citation type="submission" date="2019-09" db="EMBL/GenBank/DDBJ databases">
        <title>Draft genome information of white flower Hibiscus syriacus.</title>
        <authorList>
            <person name="Kim Y.-M."/>
        </authorList>
    </citation>
    <scope>NUCLEOTIDE SEQUENCE [LARGE SCALE GENOMIC DNA]</scope>
    <source>
        <strain evidence="1">YM2019G1</strain>
    </source>
</reference>
<dbReference type="SUPFAM" id="SSF56300">
    <property type="entry name" value="Metallo-dependent phosphatases"/>
    <property type="match status" value="1"/>
</dbReference>
<evidence type="ECO:0000313" key="2">
    <source>
        <dbReference type="Proteomes" id="UP000436088"/>
    </source>
</evidence>